<evidence type="ECO:0000313" key="7">
    <source>
        <dbReference type="EMBL" id="PTQ52700.1"/>
    </source>
</evidence>
<dbReference type="InterPro" id="IPR006139">
    <property type="entry name" value="D-isomer_2_OHA_DH_cat_dom"/>
</dbReference>
<dbReference type="Pfam" id="PF02826">
    <property type="entry name" value="2-Hacid_dh_C"/>
    <property type="match status" value="1"/>
</dbReference>
<evidence type="ECO:0000256" key="4">
    <source>
        <dbReference type="RuleBase" id="RU003719"/>
    </source>
</evidence>
<evidence type="ECO:0000259" key="6">
    <source>
        <dbReference type="Pfam" id="PF02826"/>
    </source>
</evidence>
<dbReference type="EMBL" id="PEBW01000002">
    <property type="protein sequence ID" value="PTQ52700.1"/>
    <property type="molecule type" value="Genomic_DNA"/>
</dbReference>
<dbReference type="Proteomes" id="UP000244016">
    <property type="component" value="Unassembled WGS sequence"/>
</dbReference>
<dbReference type="GO" id="GO:0005829">
    <property type="term" value="C:cytosol"/>
    <property type="evidence" value="ECO:0007669"/>
    <property type="project" value="TreeGrafter"/>
</dbReference>
<dbReference type="PANTHER" id="PTHR10996:SF283">
    <property type="entry name" value="GLYOXYLATE_HYDROXYPYRUVATE REDUCTASE B"/>
    <property type="match status" value="1"/>
</dbReference>
<organism evidence="7 8">
    <name type="scientific">Brockia lithotrophica</name>
    <dbReference type="NCBI Taxonomy" id="933949"/>
    <lineage>
        <taxon>Bacteria</taxon>
        <taxon>Bacillati</taxon>
        <taxon>Bacillota</taxon>
        <taxon>Bacilli</taxon>
        <taxon>Bacillales</taxon>
        <taxon>Bacillales Family X. Incertae Sedis</taxon>
        <taxon>Brockia</taxon>
    </lineage>
</organism>
<dbReference type="Gene3D" id="3.40.50.720">
    <property type="entry name" value="NAD(P)-binding Rossmann-like Domain"/>
    <property type="match status" value="2"/>
</dbReference>
<evidence type="ECO:0000256" key="1">
    <source>
        <dbReference type="ARBA" id="ARBA00005854"/>
    </source>
</evidence>
<comment type="caution">
    <text evidence="7">The sequence shown here is derived from an EMBL/GenBank/DDBJ whole genome shotgun (WGS) entry which is preliminary data.</text>
</comment>
<keyword evidence="2 4" id="KW-0560">Oxidoreductase</keyword>
<feature type="domain" description="D-isomer specific 2-hydroxyacid dehydrogenase NAD-binding" evidence="6">
    <location>
        <begin position="109"/>
        <end position="287"/>
    </location>
</feature>
<evidence type="ECO:0000313" key="8">
    <source>
        <dbReference type="Proteomes" id="UP000244016"/>
    </source>
</evidence>
<dbReference type="PANTHER" id="PTHR10996">
    <property type="entry name" value="2-HYDROXYACID DEHYDROGENASE-RELATED"/>
    <property type="match status" value="1"/>
</dbReference>
<feature type="domain" description="D-isomer specific 2-hydroxyacid dehydrogenase catalytic" evidence="5">
    <location>
        <begin position="3"/>
        <end position="318"/>
    </location>
</feature>
<dbReference type="CDD" id="cd05301">
    <property type="entry name" value="GDH"/>
    <property type="match status" value="1"/>
</dbReference>
<dbReference type="Pfam" id="PF00389">
    <property type="entry name" value="2-Hacid_dh"/>
    <property type="match status" value="1"/>
</dbReference>
<dbReference type="GO" id="GO:0030267">
    <property type="term" value="F:glyoxylate reductase (NADPH) activity"/>
    <property type="evidence" value="ECO:0007669"/>
    <property type="project" value="TreeGrafter"/>
</dbReference>
<dbReference type="GO" id="GO:0016618">
    <property type="term" value="F:hydroxypyruvate reductase [NAD(P)H] activity"/>
    <property type="evidence" value="ECO:0007669"/>
    <property type="project" value="TreeGrafter"/>
</dbReference>
<protein>
    <submittedName>
        <fullName evidence="7">D-3-phosphoglycerate dehydrogenase</fullName>
    </submittedName>
</protein>
<sequence>MRVFVARRIPEEFLEPLRAHAEVEVWPEADVPPPPDVLRAKAQDADGLITLLTDRVDRSLLAAAPRLRVVANLAVGYNNVDVAAACERGVVVTYTPDVLTEATADLVFLLVLGAARRVREAIALVEENRWRGWAPFADLGVDLAGKTLGIWGMGRIGTAVARRARGFGMEVVYHNRRPREDSAVRELGARYVSFPELLALSDVLVVLVPYAPELRHRIGAEEVRAMKRGAILVVASRGGIVDEAAVAEALATGHLFAAGFDVYEVEPLPADSPLRRAPRVLLLPHIGSATEETRAAMARLAVDNVVRVLRGLSPRTPVPECADFAENSFRP</sequence>
<proteinExistence type="inferred from homology"/>
<evidence type="ECO:0000256" key="2">
    <source>
        <dbReference type="ARBA" id="ARBA00023002"/>
    </source>
</evidence>
<gene>
    <name evidence="7" type="ORF">BLITH_0879</name>
</gene>
<dbReference type="FunFam" id="3.40.50.720:FF:000203">
    <property type="entry name" value="D-3-phosphoglycerate dehydrogenase (SerA)"/>
    <property type="match status" value="1"/>
</dbReference>
<comment type="similarity">
    <text evidence="1 4">Belongs to the D-isomer specific 2-hydroxyacid dehydrogenase family.</text>
</comment>
<evidence type="ECO:0000259" key="5">
    <source>
        <dbReference type="Pfam" id="PF00389"/>
    </source>
</evidence>
<evidence type="ECO:0000256" key="3">
    <source>
        <dbReference type="ARBA" id="ARBA00023027"/>
    </source>
</evidence>
<dbReference type="SUPFAM" id="SSF51735">
    <property type="entry name" value="NAD(P)-binding Rossmann-fold domains"/>
    <property type="match status" value="1"/>
</dbReference>
<dbReference type="InterPro" id="IPR006140">
    <property type="entry name" value="D-isomer_DH_NAD-bd"/>
</dbReference>
<reference evidence="7 8" key="1">
    <citation type="submission" date="2017-08" db="EMBL/GenBank/DDBJ databases">
        <title>Burning lignite coal seam in the remote Altai Mountains harbors a hydrogen-driven thermophilic microbial community.</title>
        <authorList>
            <person name="Kadnikov V.V."/>
            <person name="Mardanov A.V."/>
            <person name="Ivasenko D."/>
            <person name="Beletsky A.V."/>
            <person name="Karnachuk O.V."/>
            <person name="Ravin N.V."/>
        </authorList>
    </citation>
    <scope>NUCLEOTIDE SEQUENCE [LARGE SCALE GENOMIC DNA]</scope>
    <source>
        <strain evidence="7">AL31</strain>
    </source>
</reference>
<dbReference type="SUPFAM" id="SSF52283">
    <property type="entry name" value="Formate/glycerate dehydrogenase catalytic domain-like"/>
    <property type="match status" value="1"/>
</dbReference>
<dbReference type="InterPro" id="IPR036291">
    <property type="entry name" value="NAD(P)-bd_dom_sf"/>
</dbReference>
<dbReference type="AlphaFoldDB" id="A0A2T5G944"/>
<accession>A0A2T5G944</accession>
<keyword evidence="3" id="KW-0520">NAD</keyword>
<name>A0A2T5G944_9BACL</name>
<dbReference type="InterPro" id="IPR050223">
    <property type="entry name" value="D-isomer_2-hydroxyacid_DH"/>
</dbReference>
<dbReference type="GO" id="GO:0051287">
    <property type="term" value="F:NAD binding"/>
    <property type="evidence" value="ECO:0007669"/>
    <property type="project" value="InterPro"/>
</dbReference>